<dbReference type="RefSeq" id="WP_103194655.1">
    <property type="nucleotide sequence ID" value="NZ_JBEIBI010000021.1"/>
</dbReference>
<organism evidence="2">
    <name type="scientific">Vibrio vulnificus</name>
    <dbReference type="NCBI Taxonomy" id="672"/>
    <lineage>
        <taxon>Bacteria</taxon>
        <taxon>Pseudomonadati</taxon>
        <taxon>Pseudomonadota</taxon>
        <taxon>Gammaproteobacteria</taxon>
        <taxon>Vibrionales</taxon>
        <taxon>Vibrionaceae</taxon>
        <taxon>Vibrio</taxon>
    </lineage>
</organism>
<sequence length="252" mass="28814">MEVQVIASLIGVGGITLSALLGGFGYFFKVRAESLKVTRQTLFYLLEFRAHTLASAFDSSELYEQYIKRCEKYFEQKKIEGIDFPAENKQLMLAFFSQLIEQITPQLSSDFIDGYENTIVNLAKEKPILAYKLRGKEVSSKMVNVQKIYLEQVQNTELFRLDNGIGEFLKKQVSEVHNKGLSEILKVIEEDLLLVSKACGFIHYLKVRSIVKKRIKPSMSMDEINIEEVFDGMFMAFSKHVSKDVEHAEENG</sequence>
<keyword evidence="1" id="KW-0472">Membrane</keyword>
<keyword evidence="1" id="KW-0812">Transmembrane</keyword>
<protein>
    <submittedName>
        <fullName evidence="2">Uncharacterized protein</fullName>
    </submittedName>
</protein>
<dbReference type="AlphaFoldDB" id="A0A6S4QBD3"/>
<keyword evidence="1" id="KW-1133">Transmembrane helix</keyword>
<evidence type="ECO:0000313" key="2">
    <source>
        <dbReference type="EMBL" id="BBE39025.1"/>
    </source>
</evidence>
<dbReference type="EMBL" id="AB609752">
    <property type="protein sequence ID" value="BBE39025.1"/>
    <property type="molecule type" value="Genomic_DNA"/>
</dbReference>
<evidence type="ECO:0000256" key="1">
    <source>
        <dbReference type="SAM" id="Phobius"/>
    </source>
</evidence>
<reference evidence="2" key="1">
    <citation type="submission" date="2011-01" db="EMBL/GenBank/DDBJ databases">
        <title>Evolutionary Significance of Chromosomal Super-Integrons in Vibrio vulnificus Strains.</title>
        <authorList>
            <person name="Shu H.Y."/>
            <person name="Wu K.M."/>
            <person name="Liu T.T."/>
            <person name="Liu Y.M."/>
            <person name="Liao T.L."/>
            <person name="Hor L.I."/>
            <person name="Tsai S.F."/>
            <person name="Chen C.Y."/>
        </authorList>
    </citation>
    <scope>NUCLEOTIDE SEQUENCE</scope>
    <source>
        <strain evidence="2">CG021</strain>
    </source>
</reference>
<feature type="transmembrane region" description="Helical" evidence="1">
    <location>
        <begin position="6"/>
        <end position="28"/>
    </location>
</feature>
<name>A0A6S4QBD3_VIBVL</name>
<accession>A0A6S4QBD3</accession>
<proteinExistence type="predicted"/>